<dbReference type="GO" id="GO:0030599">
    <property type="term" value="F:pectinesterase activity"/>
    <property type="evidence" value="ECO:0007669"/>
    <property type="project" value="UniProtKB-UniRule"/>
</dbReference>
<keyword evidence="4" id="KW-0134">Cell wall</keyword>
<dbReference type="FunFam" id="2.160.20.10:FF:000029">
    <property type="entry name" value="Pectinesterase 4"/>
    <property type="match status" value="1"/>
</dbReference>
<evidence type="ECO:0000256" key="4">
    <source>
        <dbReference type="ARBA" id="ARBA00022512"/>
    </source>
</evidence>
<proteinExistence type="predicted"/>
<evidence type="ECO:0000259" key="11">
    <source>
        <dbReference type="Pfam" id="PF01095"/>
    </source>
</evidence>
<dbReference type="Proteomes" id="UP000237347">
    <property type="component" value="Unassembled WGS sequence"/>
</dbReference>
<comment type="caution">
    <text evidence="12">The sequence shown here is derived from an EMBL/GenBank/DDBJ whole genome shotgun (WGS) entry which is preliminary data.</text>
</comment>
<keyword evidence="5" id="KW-0964">Secreted</keyword>
<dbReference type="InterPro" id="IPR011050">
    <property type="entry name" value="Pectin_lyase_fold/virulence"/>
</dbReference>
<dbReference type="InterPro" id="IPR012334">
    <property type="entry name" value="Pectin_lyas_fold"/>
</dbReference>
<dbReference type="InterPro" id="IPR033131">
    <property type="entry name" value="Pectinesterase_Asp_AS"/>
</dbReference>
<dbReference type="SUPFAM" id="SSF51126">
    <property type="entry name" value="Pectin lyase-like"/>
    <property type="match status" value="1"/>
</dbReference>
<feature type="active site" evidence="9">
    <location>
        <position position="176"/>
    </location>
</feature>
<keyword evidence="10" id="KW-0732">Signal</keyword>
<evidence type="ECO:0000256" key="10">
    <source>
        <dbReference type="RuleBase" id="RU000589"/>
    </source>
</evidence>
<comment type="catalytic activity">
    <reaction evidence="10">
        <text>[(1-&gt;4)-alpha-D-galacturonosyl methyl ester](n) + n H2O = [(1-&gt;4)-alpha-D-galacturonosyl](n) + n methanol + n H(+)</text>
        <dbReference type="Rhea" id="RHEA:22380"/>
        <dbReference type="Rhea" id="RHEA-COMP:14570"/>
        <dbReference type="Rhea" id="RHEA-COMP:14573"/>
        <dbReference type="ChEBI" id="CHEBI:15377"/>
        <dbReference type="ChEBI" id="CHEBI:15378"/>
        <dbReference type="ChEBI" id="CHEBI:17790"/>
        <dbReference type="ChEBI" id="CHEBI:140522"/>
        <dbReference type="ChEBI" id="CHEBI:140523"/>
        <dbReference type="EC" id="3.1.1.11"/>
    </reaction>
</comment>
<evidence type="ECO:0000256" key="5">
    <source>
        <dbReference type="ARBA" id="ARBA00022525"/>
    </source>
</evidence>
<gene>
    <name evidence="12" type="primary">PPE1</name>
    <name evidence="12" type="ORF">CFP56_008102</name>
</gene>
<keyword evidence="13" id="KW-1185">Reference proteome</keyword>
<evidence type="ECO:0000256" key="9">
    <source>
        <dbReference type="PROSITE-ProRule" id="PRU10040"/>
    </source>
</evidence>
<evidence type="ECO:0000256" key="6">
    <source>
        <dbReference type="ARBA" id="ARBA00022801"/>
    </source>
</evidence>
<accession>A0AAW0L3S5</accession>
<comment type="pathway">
    <text evidence="2 10">Glycan metabolism; pectin degradation; 2-dehydro-3-deoxy-D-gluconate from pectin: step 1/5.</text>
</comment>
<dbReference type="PROSITE" id="PS00503">
    <property type="entry name" value="PECTINESTERASE_2"/>
    <property type="match status" value="1"/>
</dbReference>
<keyword evidence="7 10" id="KW-0063">Aspartyl esterase</keyword>
<dbReference type="InterPro" id="IPR000070">
    <property type="entry name" value="Pectinesterase_cat"/>
</dbReference>
<evidence type="ECO:0000313" key="13">
    <source>
        <dbReference type="Proteomes" id="UP000237347"/>
    </source>
</evidence>
<dbReference type="EMBL" id="PKMF04000157">
    <property type="protein sequence ID" value="KAK7846305.1"/>
    <property type="molecule type" value="Genomic_DNA"/>
</dbReference>
<evidence type="ECO:0000256" key="8">
    <source>
        <dbReference type="ARBA" id="ARBA00023316"/>
    </source>
</evidence>
<evidence type="ECO:0000256" key="1">
    <source>
        <dbReference type="ARBA" id="ARBA00004191"/>
    </source>
</evidence>
<evidence type="ECO:0000256" key="7">
    <source>
        <dbReference type="ARBA" id="ARBA00023085"/>
    </source>
</evidence>
<reference evidence="12 13" key="1">
    <citation type="journal article" date="2018" name="Sci. Data">
        <title>The draft genome sequence of cork oak.</title>
        <authorList>
            <person name="Ramos A.M."/>
            <person name="Usie A."/>
            <person name="Barbosa P."/>
            <person name="Barros P.M."/>
            <person name="Capote T."/>
            <person name="Chaves I."/>
            <person name="Simoes F."/>
            <person name="Abreu I."/>
            <person name="Carrasquinho I."/>
            <person name="Faro C."/>
            <person name="Guimaraes J.B."/>
            <person name="Mendonca D."/>
            <person name="Nobrega F."/>
            <person name="Rodrigues L."/>
            <person name="Saibo N.J.M."/>
            <person name="Varela M.C."/>
            <person name="Egas C."/>
            <person name="Matos J."/>
            <person name="Miguel C.M."/>
            <person name="Oliveira M.M."/>
            <person name="Ricardo C.P."/>
            <person name="Goncalves S."/>
        </authorList>
    </citation>
    <scope>NUCLEOTIDE SEQUENCE [LARGE SCALE GENOMIC DNA]</scope>
    <source>
        <strain evidence="13">cv. HL8</strain>
    </source>
</reference>
<dbReference type="AlphaFoldDB" id="A0AAW0L3S5"/>
<dbReference type="GO" id="GO:0042545">
    <property type="term" value="P:cell wall modification"/>
    <property type="evidence" value="ECO:0007669"/>
    <property type="project" value="UniProtKB-UniRule"/>
</dbReference>
<organism evidence="12 13">
    <name type="scientific">Quercus suber</name>
    <name type="common">Cork oak</name>
    <dbReference type="NCBI Taxonomy" id="58331"/>
    <lineage>
        <taxon>Eukaryota</taxon>
        <taxon>Viridiplantae</taxon>
        <taxon>Streptophyta</taxon>
        <taxon>Embryophyta</taxon>
        <taxon>Tracheophyta</taxon>
        <taxon>Spermatophyta</taxon>
        <taxon>Magnoliopsida</taxon>
        <taxon>eudicotyledons</taxon>
        <taxon>Gunneridae</taxon>
        <taxon>Pentapetalae</taxon>
        <taxon>rosids</taxon>
        <taxon>fabids</taxon>
        <taxon>Fagales</taxon>
        <taxon>Fagaceae</taxon>
        <taxon>Quercus</taxon>
    </lineage>
</organism>
<dbReference type="Gene3D" id="2.160.20.10">
    <property type="entry name" value="Single-stranded right-handed beta-helix, Pectin lyase-like"/>
    <property type="match status" value="1"/>
</dbReference>
<comment type="subcellular location">
    <subcellularLocation>
        <location evidence="1">Secreted</location>
        <location evidence="1">Cell wall</location>
    </subcellularLocation>
</comment>
<evidence type="ECO:0000256" key="3">
    <source>
        <dbReference type="ARBA" id="ARBA00013229"/>
    </source>
</evidence>
<dbReference type="EC" id="3.1.1.11" evidence="3 10"/>
<evidence type="ECO:0000256" key="2">
    <source>
        <dbReference type="ARBA" id="ARBA00005184"/>
    </source>
</evidence>
<dbReference type="Pfam" id="PF01095">
    <property type="entry name" value="Pectinesterase"/>
    <property type="match status" value="1"/>
</dbReference>
<dbReference type="GO" id="GO:0045490">
    <property type="term" value="P:pectin catabolic process"/>
    <property type="evidence" value="ECO:0007669"/>
    <property type="project" value="UniProtKB-UniRule"/>
</dbReference>
<name>A0AAW0L3S5_QUESU</name>
<keyword evidence="8" id="KW-0961">Cell wall biogenesis/degradation</keyword>
<evidence type="ECO:0000313" key="12">
    <source>
        <dbReference type="EMBL" id="KAK7846305.1"/>
    </source>
</evidence>
<protein>
    <recommendedName>
        <fullName evidence="3 10">Pectinesterase</fullName>
        <ecNumber evidence="3 10">3.1.1.11</ecNumber>
    </recommendedName>
</protein>
<sequence length="346" mass="38768">MAIHIVRLPLFLTLFISCVNVHSYKPNVTVAIDGSGNFNTINEAISKIPIGRNSPYVILIKQGTYNEAVYIAQNMSNLVLIGEGMEKTIVQFNKTAKQGYGTSGSATVDISANDVFVKGIRFVNNAGPDAGQAVALRVAGDRIAIYQCSIQGYQDTLLTAYGIHFFRECEVYGTVDFIFGNSRVVLQNCDIYVRKRTEGTVNMITAQGRGQVEDTGIVLHNCSIKADKDLQPYPQIKTFLGRPWYSYSQTIVMECFLDKLVDPEGWLPNNDKKSLSTLHHVEYANWAQEPTQQEELNGPGIILPKILKRLNILLLKILLMGRVKWPGYHIAKISEEIKHFIVENFY</sequence>
<dbReference type="PROSITE" id="PS51257">
    <property type="entry name" value="PROKAR_LIPOPROTEIN"/>
    <property type="match status" value="1"/>
</dbReference>
<feature type="domain" description="Pectinesterase catalytic" evidence="11">
    <location>
        <begin position="27"/>
        <end position="294"/>
    </location>
</feature>
<feature type="chain" id="PRO_5043098338" description="Pectinesterase" evidence="10">
    <location>
        <begin position="24"/>
        <end position="346"/>
    </location>
</feature>
<dbReference type="PANTHER" id="PTHR31707">
    <property type="entry name" value="PECTINESTERASE"/>
    <property type="match status" value="1"/>
</dbReference>
<feature type="signal peptide" evidence="10">
    <location>
        <begin position="1"/>
        <end position="23"/>
    </location>
</feature>
<keyword evidence="6 10" id="KW-0378">Hydrolase</keyword>